<reference evidence="2" key="1">
    <citation type="submission" date="2015-05" db="EMBL/GenBank/DDBJ databases">
        <authorList>
            <person name="Rodrigo-Torres Lidia"/>
            <person name="Arahal R.David."/>
        </authorList>
    </citation>
    <scope>NUCLEOTIDE SEQUENCE [LARGE SCALE GENOMIC DNA]</scope>
    <source>
        <strain evidence="2">CECT 7321</strain>
    </source>
</reference>
<sequence>MNAMSRAGHISGQCATGKGVKQLFSYVVGLMSVFKSPQDPGPLVQLNKFIQVPIVKLTARRDFRLPTAPEPLNHATLAPFGNLSTPMAKAGNVSFRPLYGMMLSMASLEKESQVATAPQKGLAPVLRRQASVACEARGISVGEPMVGQQIIWNTFKAKDRAAVMRELMDRYFAPATFSQSMARQWALSPERIPKRLLRQKDNRALALAPIFNQRFGSIFNVKNVGKDIEVGLRWGLDLLNVSFEERSQGVVAERRAMCMPACSKDSYHYVLLA</sequence>
<dbReference type="EMBL" id="CVRL01000018">
    <property type="protein sequence ID" value="CRL10896.1"/>
    <property type="molecule type" value="Genomic_DNA"/>
</dbReference>
<evidence type="ECO:0000313" key="1">
    <source>
        <dbReference type="EMBL" id="CRL10896.1"/>
    </source>
</evidence>
<proteinExistence type="predicted"/>
<gene>
    <name evidence="1" type="ORF">NIT7321_01744</name>
</gene>
<dbReference type="AlphaFoldDB" id="A0A0H5D167"/>
<dbReference type="Proteomes" id="UP000043764">
    <property type="component" value="Unassembled WGS sequence"/>
</dbReference>
<organism evidence="1 2">
    <name type="scientific">Phaeobacter italicus</name>
    <dbReference type="NCBI Taxonomy" id="481446"/>
    <lineage>
        <taxon>Bacteria</taxon>
        <taxon>Pseudomonadati</taxon>
        <taxon>Pseudomonadota</taxon>
        <taxon>Alphaproteobacteria</taxon>
        <taxon>Rhodobacterales</taxon>
        <taxon>Roseobacteraceae</taxon>
        <taxon>Phaeobacter</taxon>
    </lineage>
</organism>
<protein>
    <submittedName>
        <fullName evidence="1">Uncharacterized protein</fullName>
    </submittedName>
</protein>
<evidence type="ECO:0000313" key="2">
    <source>
        <dbReference type="Proteomes" id="UP000043764"/>
    </source>
</evidence>
<name>A0A0H5D167_9RHOB</name>
<keyword evidence="2" id="KW-1185">Reference proteome</keyword>
<accession>A0A0H5D167</accession>